<keyword evidence="17" id="KW-0732">Signal</keyword>
<evidence type="ECO:0000256" key="16">
    <source>
        <dbReference type="PIRSR" id="PIRSR600823-5"/>
    </source>
</evidence>
<evidence type="ECO:0000256" key="6">
    <source>
        <dbReference type="ARBA" id="ARBA00022723"/>
    </source>
</evidence>
<keyword evidence="4 17" id="KW-0575">Peroxidase</keyword>
<comment type="cofactor">
    <cofactor evidence="14 17">
        <name>heme b</name>
        <dbReference type="ChEBI" id="CHEBI:60344"/>
    </cofactor>
    <text evidence="14 17">Binds 1 heme b (iron(II)-protoporphyrin IX) group per subunit.</text>
</comment>
<keyword evidence="7 14" id="KW-0106">Calcium</keyword>
<feature type="binding site" evidence="14">
    <location>
        <position position="97"/>
    </location>
    <ligand>
        <name>Ca(2+)</name>
        <dbReference type="ChEBI" id="CHEBI:29108"/>
        <label>1</label>
    </ligand>
</feature>
<evidence type="ECO:0000256" key="5">
    <source>
        <dbReference type="ARBA" id="ARBA00022617"/>
    </source>
</evidence>
<feature type="binding site" evidence="14">
    <location>
        <position position="264"/>
    </location>
    <ligand>
        <name>Ca(2+)</name>
        <dbReference type="ChEBI" id="CHEBI:29108"/>
        <label>2</label>
    </ligand>
</feature>
<evidence type="ECO:0000256" key="8">
    <source>
        <dbReference type="ARBA" id="ARBA00023002"/>
    </source>
</evidence>
<evidence type="ECO:0000256" key="1">
    <source>
        <dbReference type="ARBA" id="ARBA00000189"/>
    </source>
</evidence>
<feature type="binding site" evidence="14">
    <location>
        <position position="99"/>
    </location>
    <ligand>
        <name>Ca(2+)</name>
        <dbReference type="ChEBI" id="CHEBI:29108"/>
        <label>1</label>
    </ligand>
</feature>
<comment type="function">
    <text evidence="2">Removal of H(2)O(2), oxidation of toxic reductants, biosynthesis and degradation of lignin, suberization, auxin catabolism, response to environmental stresses such as wounding, pathogen attack and oxidative stress. These functions might be dependent on each isozyme/isoform in each plant tissue.</text>
</comment>
<feature type="disulfide bond" evidence="16">
    <location>
        <begin position="68"/>
        <end position="96"/>
    </location>
</feature>
<keyword evidence="5 17" id="KW-0349">Heme</keyword>
<keyword evidence="10 16" id="KW-1015">Disulfide bond</keyword>
<feature type="binding site" evidence="14">
    <location>
        <position position="67"/>
    </location>
    <ligand>
        <name>Ca(2+)</name>
        <dbReference type="ChEBI" id="CHEBI:29108"/>
        <label>1</label>
    </ligand>
</feature>
<dbReference type="CDD" id="cd00693">
    <property type="entry name" value="secretory_peroxidase"/>
    <property type="match status" value="1"/>
</dbReference>
<feature type="site" description="Transition state stabilizer" evidence="15">
    <location>
        <position position="62"/>
    </location>
</feature>
<dbReference type="FunFam" id="1.10.520.10:FF:000009">
    <property type="entry name" value="Peroxidase"/>
    <property type="match status" value="1"/>
</dbReference>
<dbReference type="EMBL" id="CP039345">
    <property type="protein sequence ID" value="QCD77881.1"/>
    <property type="molecule type" value="Genomic_DNA"/>
</dbReference>
<feature type="disulfide bond" evidence="16">
    <location>
        <begin position="144"/>
        <end position="337"/>
    </location>
</feature>
<dbReference type="FunFam" id="1.10.420.10:FF:000001">
    <property type="entry name" value="Peroxidase"/>
    <property type="match status" value="1"/>
</dbReference>
<feature type="domain" description="Plant heme peroxidase family profile" evidence="18">
    <location>
        <begin position="25"/>
        <end position="341"/>
    </location>
</feature>
<keyword evidence="6 14" id="KW-0479">Metal-binding</keyword>
<dbReference type="Proteomes" id="UP000501690">
    <property type="component" value="Linkage Group LG1"/>
</dbReference>
<evidence type="ECO:0000259" key="18">
    <source>
        <dbReference type="PROSITE" id="PS50873"/>
    </source>
</evidence>
<evidence type="ECO:0000256" key="13">
    <source>
        <dbReference type="PIRSR" id="PIRSR600823-2"/>
    </source>
</evidence>
<feature type="binding site" description="axial binding residue" evidence="14">
    <location>
        <position position="216"/>
    </location>
    <ligand>
        <name>heme b</name>
        <dbReference type="ChEBI" id="CHEBI:60344"/>
    </ligand>
    <ligandPart>
        <name>Fe</name>
        <dbReference type="ChEBI" id="CHEBI:18248"/>
    </ligandPart>
</feature>
<feature type="disulfide bond" evidence="16">
    <location>
        <begin position="35"/>
        <end position="138"/>
    </location>
</feature>
<feature type="active site" description="Proton acceptor" evidence="12">
    <location>
        <position position="66"/>
    </location>
</feature>
<gene>
    <name evidence="19" type="ORF">DEO72_LG1g1508</name>
    <name evidence="20" type="ORF">DEO72_LG1g1509</name>
</gene>
<proteinExistence type="inferred from homology"/>
<dbReference type="Pfam" id="PF00141">
    <property type="entry name" value="peroxidase"/>
    <property type="match status" value="1"/>
</dbReference>
<evidence type="ECO:0000256" key="17">
    <source>
        <dbReference type="RuleBase" id="RU362060"/>
    </source>
</evidence>
<feature type="binding site" evidence="14">
    <location>
        <position position="70"/>
    </location>
    <ligand>
        <name>Ca(2+)</name>
        <dbReference type="ChEBI" id="CHEBI:29108"/>
        <label>1</label>
    </ligand>
</feature>
<sequence length="341" mass="36273">MALNSLYNVFFFSVLFCVLAIASSQLSSDFYATSCPTALSTIKSAVKSAVSKERRMGASLLRLHFHDCFVNASSFFSLCLSTYRFICFTLTPASGCDASVLLDDTSSFTGEKSAAANVNSLRGFDVIDDIKSQLESACPGTVSCADILAVAARDSVVALGGSSWTVGLGRRDSTTASKDAATTDIPSPQLDLSDLITAFSNKGFSTKEMVVLSGAHTTGQAKCQFFRGRIYNETNIDSDFATSTQSNCPSTDGDSNLSPLDVTTNVLFDNAYFKNLVNKKGLLHSDQQLFSGGSTDSQVTTYSTSASTFYADFSSAMVKMGNLSPLTGTSGQIRTNCRTVN</sequence>
<keyword evidence="8 17" id="KW-0560">Oxidoreductase</keyword>
<evidence type="ECO:0000256" key="7">
    <source>
        <dbReference type="ARBA" id="ARBA00022837"/>
    </source>
</evidence>
<evidence type="ECO:0000313" key="19">
    <source>
        <dbReference type="EMBL" id="QCD77880.1"/>
    </source>
</evidence>
<dbReference type="InterPro" id="IPR033905">
    <property type="entry name" value="Secretory_peroxidase"/>
</dbReference>
<dbReference type="PRINTS" id="PR00461">
    <property type="entry name" value="PLPEROXIDASE"/>
</dbReference>
<dbReference type="PANTHER" id="PTHR31388:SF257">
    <property type="entry name" value="PEROXIDASE"/>
    <property type="match status" value="1"/>
</dbReference>
<comment type="cofactor">
    <cofactor evidence="14 17">
        <name>Ca(2+)</name>
        <dbReference type="ChEBI" id="CHEBI:29108"/>
    </cofactor>
    <text evidence="14 17">Binds 2 calcium ions per subunit.</text>
</comment>
<accession>A0A4D6KMG5</accession>
<evidence type="ECO:0000256" key="2">
    <source>
        <dbReference type="ARBA" id="ARBA00002322"/>
    </source>
</evidence>
<dbReference type="GO" id="GO:0020037">
    <property type="term" value="F:heme binding"/>
    <property type="evidence" value="ECO:0007669"/>
    <property type="project" value="UniProtKB-UniRule"/>
</dbReference>
<dbReference type="PROSITE" id="PS00436">
    <property type="entry name" value="PEROXIDASE_2"/>
    <property type="match status" value="1"/>
</dbReference>
<dbReference type="GO" id="GO:0006979">
    <property type="term" value="P:response to oxidative stress"/>
    <property type="evidence" value="ECO:0007669"/>
    <property type="project" value="UniProtKB-UniRule"/>
</dbReference>
<reference evidence="19 21" key="1">
    <citation type="submission" date="2019-04" db="EMBL/GenBank/DDBJ databases">
        <title>An improved genome assembly and genetic linkage map for asparagus bean, Vigna unguiculata ssp. sesquipedialis.</title>
        <authorList>
            <person name="Xia Q."/>
            <person name="Zhang R."/>
            <person name="Dong Y."/>
        </authorList>
    </citation>
    <scope>NUCLEOTIDE SEQUENCE [LARGE SCALE GENOMIC DNA]</scope>
    <source>
        <tissue evidence="19">Leaf</tissue>
    </source>
</reference>
<feature type="binding site" evidence="14">
    <location>
        <position position="269"/>
    </location>
    <ligand>
        <name>Ca(2+)</name>
        <dbReference type="ChEBI" id="CHEBI:29108"/>
        <label>2</label>
    </ligand>
</feature>
<dbReference type="PANTHER" id="PTHR31388">
    <property type="entry name" value="PEROXIDASE 72-RELATED"/>
    <property type="match status" value="1"/>
</dbReference>
<evidence type="ECO:0000256" key="15">
    <source>
        <dbReference type="PIRSR" id="PIRSR600823-4"/>
    </source>
</evidence>
<dbReference type="InterPro" id="IPR002016">
    <property type="entry name" value="Haem_peroxidase"/>
</dbReference>
<protein>
    <recommendedName>
        <fullName evidence="3 17">Peroxidase</fullName>
        <ecNumber evidence="3 17">1.11.1.7</ecNumber>
    </recommendedName>
</protein>
<name>A0A4D6KMG5_VIGUN</name>
<dbReference type="AlphaFoldDB" id="A0A4D6KMG5"/>
<evidence type="ECO:0000313" key="21">
    <source>
        <dbReference type="Proteomes" id="UP000501690"/>
    </source>
</evidence>
<feature type="binding site" evidence="13">
    <location>
        <position position="186"/>
    </location>
    <ligand>
        <name>substrate</name>
    </ligand>
</feature>
<feature type="binding site" evidence="14">
    <location>
        <position position="95"/>
    </location>
    <ligand>
        <name>Ca(2+)</name>
        <dbReference type="ChEBI" id="CHEBI:29108"/>
        <label>1</label>
    </ligand>
</feature>
<evidence type="ECO:0000313" key="20">
    <source>
        <dbReference type="EMBL" id="QCD77881.1"/>
    </source>
</evidence>
<keyword evidence="17" id="KW-0964">Secreted</keyword>
<dbReference type="GO" id="GO:0140825">
    <property type="term" value="F:lactoperoxidase activity"/>
    <property type="evidence" value="ECO:0007669"/>
    <property type="project" value="UniProtKB-EC"/>
</dbReference>
<keyword evidence="17" id="KW-0376">Hydrogen peroxide</keyword>
<dbReference type="GO" id="GO:0042744">
    <property type="term" value="P:hydrogen peroxide catabolic process"/>
    <property type="evidence" value="ECO:0007669"/>
    <property type="project" value="UniProtKB-KW"/>
</dbReference>
<dbReference type="GO" id="GO:0005576">
    <property type="term" value="C:extracellular region"/>
    <property type="evidence" value="ECO:0007669"/>
    <property type="project" value="UniProtKB-SubCell"/>
</dbReference>
<keyword evidence="11" id="KW-0325">Glycoprotein</keyword>
<dbReference type="InterPro" id="IPR010255">
    <property type="entry name" value="Haem_peroxidase_sf"/>
</dbReference>
<dbReference type="Gene3D" id="1.10.520.10">
    <property type="match status" value="1"/>
</dbReference>
<organism evidence="19 21">
    <name type="scientific">Vigna unguiculata</name>
    <name type="common">Cowpea</name>
    <dbReference type="NCBI Taxonomy" id="3917"/>
    <lineage>
        <taxon>Eukaryota</taxon>
        <taxon>Viridiplantae</taxon>
        <taxon>Streptophyta</taxon>
        <taxon>Embryophyta</taxon>
        <taxon>Tracheophyta</taxon>
        <taxon>Spermatophyta</taxon>
        <taxon>Magnoliopsida</taxon>
        <taxon>eudicotyledons</taxon>
        <taxon>Gunneridae</taxon>
        <taxon>Pentapetalae</taxon>
        <taxon>rosids</taxon>
        <taxon>fabids</taxon>
        <taxon>Fabales</taxon>
        <taxon>Fabaceae</taxon>
        <taxon>Papilionoideae</taxon>
        <taxon>50 kb inversion clade</taxon>
        <taxon>NPAAA clade</taxon>
        <taxon>indigoferoid/millettioid clade</taxon>
        <taxon>Phaseoleae</taxon>
        <taxon>Vigna</taxon>
    </lineage>
</organism>
<evidence type="ECO:0000256" key="9">
    <source>
        <dbReference type="ARBA" id="ARBA00023004"/>
    </source>
</evidence>
<comment type="subcellular location">
    <subcellularLocation>
        <location evidence="17">Secreted</location>
    </subcellularLocation>
</comment>
<evidence type="ECO:0000256" key="4">
    <source>
        <dbReference type="ARBA" id="ARBA00022559"/>
    </source>
</evidence>
<feature type="binding site" evidence="14">
    <location>
        <position position="111"/>
    </location>
    <ligand>
        <name>Ca(2+)</name>
        <dbReference type="ChEBI" id="CHEBI:29108"/>
        <label>1</label>
    </ligand>
</feature>
<dbReference type="Gene3D" id="1.10.420.10">
    <property type="entry name" value="Peroxidase, domain 2"/>
    <property type="match status" value="1"/>
</dbReference>
<dbReference type="PRINTS" id="PR00458">
    <property type="entry name" value="PEROXIDASE"/>
</dbReference>
<dbReference type="InterPro" id="IPR000823">
    <property type="entry name" value="Peroxidase_pln"/>
</dbReference>
<dbReference type="GO" id="GO:0046872">
    <property type="term" value="F:metal ion binding"/>
    <property type="evidence" value="ECO:0007669"/>
    <property type="project" value="UniProtKB-UniRule"/>
</dbReference>
<dbReference type="EC" id="1.11.1.7" evidence="3 17"/>
<evidence type="ECO:0000256" key="10">
    <source>
        <dbReference type="ARBA" id="ARBA00023157"/>
    </source>
</evidence>
<keyword evidence="9 14" id="KW-0408">Iron</keyword>
<evidence type="ECO:0000256" key="3">
    <source>
        <dbReference type="ARBA" id="ARBA00012313"/>
    </source>
</evidence>
<comment type="similarity">
    <text evidence="17">Belongs to the peroxidase family. Classical plant (class III) peroxidase subfamily.</text>
</comment>
<feature type="signal peptide" evidence="17">
    <location>
        <begin position="1"/>
        <end position="24"/>
    </location>
</feature>
<dbReference type="SUPFAM" id="SSF48113">
    <property type="entry name" value="Heme-dependent peroxidases"/>
    <property type="match status" value="1"/>
</dbReference>
<evidence type="ECO:0000256" key="14">
    <source>
        <dbReference type="PIRSR" id="PIRSR600823-3"/>
    </source>
</evidence>
<comment type="catalytic activity">
    <reaction evidence="1 17">
        <text>2 a phenolic donor + H2O2 = 2 a phenolic radical donor + 2 H2O</text>
        <dbReference type="Rhea" id="RHEA:56136"/>
        <dbReference type="ChEBI" id="CHEBI:15377"/>
        <dbReference type="ChEBI" id="CHEBI:16240"/>
        <dbReference type="ChEBI" id="CHEBI:139520"/>
        <dbReference type="ChEBI" id="CHEBI:139521"/>
        <dbReference type="EC" id="1.11.1.7"/>
    </reaction>
</comment>
<keyword evidence="21" id="KW-1185">Reference proteome</keyword>
<evidence type="ECO:0000256" key="12">
    <source>
        <dbReference type="PIRSR" id="PIRSR600823-1"/>
    </source>
</evidence>
<dbReference type="PROSITE" id="PS50873">
    <property type="entry name" value="PEROXIDASE_4"/>
    <property type="match status" value="1"/>
</dbReference>
<evidence type="ECO:0000256" key="11">
    <source>
        <dbReference type="ARBA" id="ARBA00023180"/>
    </source>
</evidence>
<dbReference type="EMBL" id="CP039345">
    <property type="protein sequence ID" value="QCD77880.1"/>
    <property type="molecule type" value="Genomic_DNA"/>
</dbReference>
<feature type="chain" id="PRO_5044516282" description="Peroxidase" evidence="17">
    <location>
        <begin position="25"/>
        <end position="341"/>
    </location>
</feature>
<feature type="binding site" evidence="14">
    <location>
        <position position="261"/>
    </location>
    <ligand>
        <name>Ca(2+)</name>
        <dbReference type="ChEBI" id="CHEBI:29108"/>
        <label>2</label>
    </ligand>
</feature>
<dbReference type="InterPro" id="IPR019794">
    <property type="entry name" value="Peroxidases_AS"/>
</dbReference>
<feature type="binding site" evidence="14">
    <location>
        <position position="217"/>
    </location>
    <ligand>
        <name>Ca(2+)</name>
        <dbReference type="ChEBI" id="CHEBI:29108"/>
        <label>2</label>
    </ligand>
</feature>
<feature type="disulfide bond" evidence="16">
    <location>
        <begin position="223"/>
        <end position="248"/>
    </location>
</feature>